<feature type="transmembrane region" description="Helical" evidence="1">
    <location>
        <begin position="21"/>
        <end position="41"/>
    </location>
</feature>
<sequence>MDFYPEPEQVCVDRKETRSLLLIYLCLAGRPNIGVLAQLPSARWYGGGRNGLTLFALLLVAVRWICV</sequence>
<reference evidence="2" key="1">
    <citation type="journal article" date="2020" name="Stud. Mycol.">
        <title>101 Dothideomycetes genomes: a test case for predicting lifestyles and emergence of pathogens.</title>
        <authorList>
            <person name="Haridas S."/>
            <person name="Albert R."/>
            <person name="Binder M."/>
            <person name="Bloem J."/>
            <person name="Labutti K."/>
            <person name="Salamov A."/>
            <person name="Andreopoulos B."/>
            <person name="Baker S."/>
            <person name="Barry K."/>
            <person name="Bills G."/>
            <person name="Bluhm B."/>
            <person name="Cannon C."/>
            <person name="Castanera R."/>
            <person name="Culley D."/>
            <person name="Daum C."/>
            <person name="Ezra D."/>
            <person name="Gonzalez J."/>
            <person name="Henrissat B."/>
            <person name="Kuo A."/>
            <person name="Liang C."/>
            <person name="Lipzen A."/>
            <person name="Lutzoni F."/>
            <person name="Magnuson J."/>
            <person name="Mondo S."/>
            <person name="Nolan M."/>
            <person name="Ohm R."/>
            <person name="Pangilinan J."/>
            <person name="Park H.-J."/>
            <person name="Ramirez L."/>
            <person name="Alfaro M."/>
            <person name="Sun H."/>
            <person name="Tritt A."/>
            <person name="Yoshinaga Y."/>
            <person name="Zwiers L.-H."/>
            <person name="Turgeon B."/>
            <person name="Goodwin S."/>
            <person name="Spatafora J."/>
            <person name="Crous P."/>
            <person name="Grigoriev I."/>
        </authorList>
    </citation>
    <scope>NUCLEOTIDE SEQUENCE</scope>
    <source>
        <strain evidence="2">HMLAC05119</strain>
    </source>
</reference>
<accession>A0A6A5Q6E3</accession>
<proteinExistence type="predicted"/>
<evidence type="ECO:0000313" key="2">
    <source>
        <dbReference type="EMBL" id="KAF1911112.1"/>
    </source>
</evidence>
<dbReference type="EMBL" id="ML979146">
    <property type="protein sequence ID" value="KAF1911112.1"/>
    <property type="molecule type" value="Genomic_DNA"/>
</dbReference>
<evidence type="ECO:0000256" key="1">
    <source>
        <dbReference type="SAM" id="Phobius"/>
    </source>
</evidence>
<evidence type="ECO:0000313" key="3">
    <source>
        <dbReference type="Proteomes" id="UP000800096"/>
    </source>
</evidence>
<keyword evidence="1" id="KW-0812">Transmembrane</keyword>
<organism evidence="2 3">
    <name type="scientific">Ampelomyces quisqualis</name>
    <name type="common">Powdery mildew agent</name>
    <dbReference type="NCBI Taxonomy" id="50730"/>
    <lineage>
        <taxon>Eukaryota</taxon>
        <taxon>Fungi</taxon>
        <taxon>Dikarya</taxon>
        <taxon>Ascomycota</taxon>
        <taxon>Pezizomycotina</taxon>
        <taxon>Dothideomycetes</taxon>
        <taxon>Pleosporomycetidae</taxon>
        <taxon>Pleosporales</taxon>
        <taxon>Pleosporineae</taxon>
        <taxon>Phaeosphaeriaceae</taxon>
        <taxon>Ampelomyces</taxon>
    </lineage>
</organism>
<dbReference type="AlphaFoldDB" id="A0A6A5Q6E3"/>
<keyword evidence="1" id="KW-0472">Membrane</keyword>
<protein>
    <submittedName>
        <fullName evidence="2">Uncharacterized protein</fullName>
    </submittedName>
</protein>
<feature type="transmembrane region" description="Helical" evidence="1">
    <location>
        <begin position="47"/>
        <end position="66"/>
    </location>
</feature>
<keyword evidence="3" id="KW-1185">Reference proteome</keyword>
<gene>
    <name evidence="2" type="ORF">BDU57DRAFT_524837</name>
</gene>
<keyword evidence="1" id="KW-1133">Transmembrane helix</keyword>
<name>A0A6A5Q6E3_AMPQU</name>
<dbReference type="Proteomes" id="UP000800096">
    <property type="component" value="Unassembled WGS sequence"/>
</dbReference>